<reference evidence="3 4" key="1">
    <citation type="submission" date="2018-01" db="EMBL/GenBank/DDBJ databases">
        <title>Draft genome sequences of Chryseobacterium lactis NCTC11390, Chryseobacterium oncorhynchi 701B-08, and Chryseobacterium viscerum 687B-08.</title>
        <authorList>
            <person name="Jeong J.-J."/>
            <person name="Lee Y.J."/>
            <person name="Park B."/>
            <person name="Choi I.-G."/>
            <person name="Kim K.D."/>
        </authorList>
    </citation>
    <scope>NUCLEOTIDE SEQUENCE [LARGE SCALE GENOMIC DNA]</scope>
    <source>
        <strain evidence="3 4">NCTC11390</strain>
    </source>
</reference>
<organism evidence="3 4">
    <name type="scientific">Chryseobacterium lactis</name>
    <dbReference type="NCBI Taxonomy" id="1241981"/>
    <lineage>
        <taxon>Bacteria</taxon>
        <taxon>Pseudomonadati</taxon>
        <taxon>Bacteroidota</taxon>
        <taxon>Flavobacteriia</taxon>
        <taxon>Flavobacteriales</taxon>
        <taxon>Weeksellaceae</taxon>
        <taxon>Chryseobacterium group</taxon>
        <taxon>Chryseobacterium</taxon>
    </lineage>
</organism>
<proteinExistence type="predicted"/>
<dbReference type="Proteomes" id="UP000279972">
    <property type="component" value="Chromosome"/>
</dbReference>
<accession>A0A3G6RHA6</accession>
<protein>
    <recommendedName>
        <fullName evidence="6">DUF4468 domain-containing protein</fullName>
    </recommendedName>
</protein>
<feature type="signal peptide" evidence="1">
    <location>
        <begin position="1"/>
        <end position="28"/>
    </location>
</feature>
<evidence type="ECO:0000313" key="4">
    <source>
        <dbReference type="Proteomes" id="UP000236262"/>
    </source>
</evidence>
<evidence type="ECO:0008006" key="6">
    <source>
        <dbReference type="Google" id="ProtNLM"/>
    </source>
</evidence>
<evidence type="ECO:0000313" key="5">
    <source>
        <dbReference type="Proteomes" id="UP000279972"/>
    </source>
</evidence>
<reference evidence="2 5" key="2">
    <citation type="submission" date="2018-11" db="EMBL/GenBank/DDBJ databases">
        <title>Proposal to divide the Flavobacteriaceae and reorganize its genera based on Amino Acid Identity values calculated from whole genome sequences.</title>
        <authorList>
            <person name="Nicholson A.C."/>
            <person name="Gulvik C.A."/>
            <person name="Whitney A.M."/>
            <person name="Humrighouse B.W."/>
            <person name="Bell M."/>
            <person name="Holmes B."/>
            <person name="Steigerwalt A.G."/>
            <person name="Villarma A."/>
            <person name="Sheth M."/>
            <person name="Batra D."/>
            <person name="Pryor J."/>
            <person name="Bernardet J.-F."/>
            <person name="Hugo C."/>
            <person name="Kampfer P."/>
            <person name="Newman J."/>
            <person name="McQuiston J.R."/>
        </authorList>
    </citation>
    <scope>NUCLEOTIDE SEQUENCE [LARGE SCALE GENOMIC DNA]</scope>
    <source>
        <strain evidence="2 5">KC_1864</strain>
    </source>
</reference>
<feature type="chain" id="PRO_5044593687" description="DUF4468 domain-containing protein" evidence="1">
    <location>
        <begin position="29"/>
        <end position="211"/>
    </location>
</feature>
<dbReference type="EMBL" id="CP033924">
    <property type="protein sequence ID" value="AZA84046.1"/>
    <property type="molecule type" value="Genomic_DNA"/>
</dbReference>
<keyword evidence="5" id="KW-1185">Reference proteome</keyword>
<name>A0A3G6RHA6_CHRLC</name>
<dbReference type="AlphaFoldDB" id="A0A3G6RHA6"/>
<gene>
    <name evidence="3" type="ORF">C1637_16275</name>
    <name evidence="2" type="ORF">EG342_20115</name>
</gene>
<evidence type="ECO:0000313" key="3">
    <source>
        <dbReference type="EMBL" id="PNW12601.1"/>
    </source>
</evidence>
<keyword evidence="1" id="KW-0732">Signal</keyword>
<dbReference type="Proteomes" id="UP000236262">
    <property type="component" value="Unassembled WGS sequence"/>
</dbReference>
<dbReference type="EMBL" id="PPEH01000006">
    <property type="protein sequence ID" value="PNW12601.1"/>
    <property type="molecule type" value="Genomic_DNA"/>
</dbReference>
<dbReference type="KEGG" id="clac:EG342_20115"/>
<evidence type="ECO:0000256" key="1">
    <source>
        <dbReference type="SAM" id="SignalP"/>
    </source>
</evidence>
<evidence type="ECO:0000313" key="2">
    <source>
        <dbReference type="EMBL" id="AZA84046.1"/>
    </source>
</evidence>
<sequence>MTYAFINKYFMSLLFRFLLVLSPAFIFAQGHVKEIDCVNNIKLYKSYEDYSKGKVLDSACLSKQGNELEKYWGRIVLKKEKEKKKYSHGSLWGYQIGETLYRYSDDGKTFKIVYGYSELVDSDGLFIYIFREGYNYGIRGTYKIHYQYSKDLESPIKELTISNLAKDIQNADFIADVKATVEDLSKNKSSSIKQTAISEFNTKYRTHFPKK</sequence>